<accession>A0A8U0WPA4</accession>
<dbReference type="FunFam" id="3.40.50.300:FF:000808">
    <property type="entry name" value="Small GTP-binding protein, putative"/>
    <property type="match status" value="1"/>
</dbReference>
<dbReference type="SUPFAM" id="SSF52540">
    <property type="entry name" value="P-loop containing nucleoside triphosphate hydrolases"/>
    <property type="match status" value="1"/>
</dbReference>
<name>A0A8U0WPA4_TRIV3</name>
<dbReference type="GO" id="GO:0003924">
    <property type="term" value="F:GTPase activity"/>
    <property type="evidence" value="ECO:0000318"/>
    <property type="project" value="GO_Central"/>
</dbReference>
<dbReference type="PRINTS" id="PR00449">
    <property type="entry name" value="RASTRNSFRMNG"/>
</dbReference>
<dbReference type="SMART" id="SM00173">
    <property type="entry name" value="RAS"/>
    <property type="match status" value="1"/>
</dbReference>
<dbReference type="PROSITE" id="PS51421">
    <property type="entry name" value="RAS"/>
    <property type="match status" value="1"/>
</dbReference>
<evidence type="ECO:0000256" key="1">
    <source>
        <dbReference type="ARBA" id="ARBA00022741"/>
    </source>
</evidence>
<feature type="region of interest" description="Disordered" evidence="3">
    <location>
        <begin position="169"/>
        <end position="192"/>
    </location>
</feature>
<dbReference type="OMA" id="LEHGCAY"/>
<reference evidence="4" key="1">
    <citation type="submission" date="2006-10" db="EMBL/GenBank/DDBJ databases">
        <authorList>
            <person name="Amadeo P."/>
            <person name="Zhao Q."/>
            <person name="Wortman J."/>
            <person name="Fraser-Liggett C."/>
            <person name="Carlton J."/>
        </authorList>
    </citation>
    <scope>NUCLEOTIDE SEQUENCE</scope>
    <source>
        <strain evidence="4">G3</strain>
    </source>
</reference>
<dbReference type="EMBL" id="DS113324">
    <property type="protein sequence ID" value="EAY11144.1"/>
    <property type="molecule type" value="Genomic_DNA"/>
</dbReference>
<keyword evidence="2" id="KW-0342">GTP-binding</keyword>
<feature type="compositionally biased region" description="Basic and acidic residues" evidence="3">
    <location>
        <begin position="173"/>
        <end position="185"/>
    </location>
</feature>
<dbReference type="InterPro" id="IPR001806">
    <property type="entry name" value="Small_GTPase"/>
</dbReference>
<evidence type="ECO:0000256" key="2">
    <source>
        <dbReference type="ARBA" id="ARBA00023134"/>
    </source>
</evidence>
<gene>
    <name evidence="4" type="ORF">TVAG_498380</name>
</gene>
<evidence type="ECO:0000256" key="3">
    <source>
        <dbReference type="SAM" id="MobiDB-lite"/>
    </source>
</evidence>
<evidence type="ECO:0000313" key="4">
    <source>
        <dbReference type="EMBL" id="EAY11144.1"/>
    </source>
</evidence>
<protein>
    <submittedName>
        <fullName evidence="4">Small GTP-binding protein, putative</fullName>
    </submittedName>
</protein>
<dbReference type="SMR" id="A0A8U0WPA4"/>
<dbReference type="GO" id="GO:0006886">
    <property type="term" value="P:intracellular protein transport"/>
    <property type="evidence" value="ECO:0000318"/>
    <property type="project" value="GO_Central"/>
</dbReference>
<dbReference type="Gene3D" id="3.40.50.300">
    <property type="entry name" value="P-loop containing nucleotide triphosphate hydrolases"/>
    <property type="match status" value="1"/>
</dbReference>
<dbReference type="GO" id="GO:0005525">
    <property type="term" value="F:GTP binding"/>
    <property type="evidence" value="ECO:0007669"/>
    <property type="project" value="UniProtKB-KW"/>
</dbReference>
<dbReference type="VEuPathDB" id="TrichDB:TVAGG3_0974010"/>
<keyword evidence="5" id="KW-1185">Reference proteome</keyword>
<dbReference type="NCBIfam" id="TIGR00231">
    <property type="entry name" value="small_GTP"/>
    <property type="match status" value="1"/>
</dbReference>
<dbReference type="GO" id="GO:0005769">
    <property type="term" value="C:early endosome"/>
    <property type="evidence" value="ECO:0000318"/>
    <property type="project" value="GO_Central"/>
</dbReference>
<dbReference type="PROSITE" id="PS51419">
    <property type="entry name" value="RAB"/>
    <property type="match status" value="1"/>
</dbReference>
<reference evidence="4" key="2">
    <citation type="journal article" date="2007" name="Science">
        <title>Draft genome sequence of the sexually transmitted pathogen Trichomonas vaginalis.</title>
        <authorList>
            <person name="Carlton J.M."/>
            <person name="Hirt R.P."/>
            <person name="Silva J.C."/>
            <person name="Delcher A.L."/>
            <person name="Schatz M."/>
            <person name="Zhao Q."/>
            <person name="Wortman J.R."/>
            <person name="Bidwell S.L."/>
            <person name="Alsmark U.C.M."/>
            <person name="Besteiro S."/>
            <person name="Sicheritz-Ponten T."/>
            <person name="Noel C.J."/>
            <person name="Dacks J.B."/>
            <person name="Foster P.G."/>
            <person name="Simillion C."/>
            <person name="Van de Peer Y."/>
            <person name="Miranda-Saavedra D."/>
            <person name="Barton G.J."/>
            <person name="Westrop G.D."/>
            <person name="Mueller S."/>
            <person name="Dessi D."/>
            <person name="Fiori P.L."/>
            <person name="Ren Q."/>
            <person name="Paulsen I."/>
            <person name="Zhang H."/>
            <person name="Bastida-Corcuera F.D."/>
            <person name="Simoes-Barbosa A."/>
            <person name="Brown M.T."/>
            <person name="Hayes R.D."/>
            <person name="Mukherjee M."/>
            <person name="Okumura C.Y."/>
            <person name="Schneider R."/>
            <person name="Smith A.J."/>
            <person name="Vanacova S."/>
            <person name="Villalvazo M."/>
            <person name="Haas B.J."/>
            <person name="Pertea M."/>
            <person name="Feldblyum T.V."/>
            <person name="Utterback T.R."/>
            <person name="Shu C.L."/>
            <person name="Osoegawa K."/>
            <person name="de Jong P.J."/>
            <person name="Hrdy I."/>
            <person name="Horvathova L."/>
            <person name="Zubacova Z."/>
            <person name="Dolezal P."/>
            <person name="Malik S.B."/>
            <person name="Logsdon J.M. Jr."/>
            <person name="Henze K."/>
            <person name="Gupta A."/>
            <person name="Wang C.C."/>
            <person name="Dunne R.L."/>
            <person name="Upcroft J.A."/>
            <person name="Upcroft P."/>
            <person name="White O."/>
            <person name="Salzberg S.L."/>
            <person name="Tang P."/>
            <person name="Chiu C.-H."/>
            <person name="Lee Y.-S."/>
            <person name="Embley T.M."/>
            <person name="Coombs G.H."/>
            <person name="Mottram J.C."/>
            <person name="Tachezy J."/>
            <person name="Fraser-Liggett C.M."/>
            <person name="Johnson P.J."/>
        </authorList>
    </citation>
    <scope>NUCLEOTIDE SEQUENCE [LARGE SCALE GENOMIC DNA]</scope>
    <source>
        <strain evidence="4">G3</strain>
    </source>
</reference>
<dbReference type="PROSITE" id="PS51420">
    <property type="entry name" value="RHO"/>
    <property type="match status" value="1"/>
</dbReference>
<dbReference type="InterPro" id="IPR005225">
    <property type="entry name" value="Small_GTP-bd"/>
</dbReference>
<evidence type="ECO:0000313" key="5">
    <source>
        <dbReference type="Proteomes" id="UP000001542"/>
    </source>
</evidence>
<organism evidence="4 5">
    <name type="scientific">Trichomonas vaginalis (strain ATCC PRA-98 / G3)</name>
    <dbReference type="NCBI Taxonomy" id="412133"/>
    <lineage>
        <taxon>Eukaryota</taxon>
        <taxon>Metamonada</taxon>
        <taxon>Parabasalia</taxon>
        <taxon>Trichomonadida</taxon>
        <taxon>Trichomonadidae</taxon>
        <taxon>Trichomonas</taxon>
    </lineage>
</organism>
<dbReference type="RefSeq" id="XP_001323367.1">
    <property type="nucleotide sequence ID" value="XM_001323332.1"/>
</dbReference>
<dbReference type="KEGG" id="tva:4769096"/>
<dbReference type="OrthoDB" id="63533at2759"/>
<keyword evidence="1" id="KW-0547">Nucleotide-binding</keyword>
<proteinExistence type="predicted"/>
<dbReference type="SMART" id="SM00176">
    <property type="entry name" value="RAN"/>
    <property type="match status" value="1"/>
</dbReference>
<dbReference type="PANTHER" id="PTHR47977">
    <property type="entry name" value="RAS-RELATED PROTEIN RAB"/>
    <property type="match status" value="1"/>
</dbReference>
<dbReference type="CDD" id="cd00154">
    <property type="entry name" value="Rab"/>
    <property type="match status" value="1"/>
</dbReference>
<sequence>MRSLKAVLVGDTKVGKSCILSRFVQDSFDQNTPATVGAAFHTKIVHTDYGPIILQLWDTAGQEKYRSLAPMYYRSAAAAILVYDVTNKQSFENLQLWNQEIIEKAPSGLAIFIVGNKFDCIEERVVSPAAGQSSAHDLGASYFFEVSAKTGEGINSLFLKVAESDIQSDSPVENERSNQLKDTSENKGGCSC</sequence>
<dbReference type="GO" id="GO:0012505">
    <property type="term" value="C:endomembrane system"/>
    <property type="evidence" value="ECO:0000318"/>
    <property type="project" value="GO_Central"/>
</dbReference>
<dbReference type="Proteomes" id="UP000001542">
    <property type="component" value="Unassembled WGS sequence"/>
</dbReference>
<dbReference type="InterPro" id="IPR027417">
    <property type="entry name" value="P-loop_NTPase"/>
</dbReference>
<dbReference type="InterPro" id="IPR050227">
    <property type="entry name" value="Rab"/>
</dbReference>
<dbReference type="Pfam" id="PF00071">
    <property type="entry name" value="Ras"/>
    <property type="match status" value="1"/>
</dbReference>
<dbReference type="SMART" id="SM00174">
    <property type="entry name" value="RHO"/>
    <property type="match status" value="1"/>
</dbReference>
<dbReference type="AlphaFoldDB" id="A0A8U0WPA4"/>
<dbReference type="SMART" id="SM00175">
    <property type="entry name" value="RAB"/>
    <property type="match status" value="1"/>
</dbReference>